<gene>
    <name evidence="2" type="ORF">LAL4801_06161</name>
</gene>
<keyword evidence="3" id="KW-1185">Reference proteome</keyword>
<name>A0A0M6YE31_9HYPH</name>
<sequence>MKEFSYSDLARKSGEVLDVAAREGVSLVKHGREMLVIIPRDHYDDLRRGDARSVFSMADAPDDLLDELAAGISESRAELAERMKDEDEAAQ</sequence>
<evidence type="ECO:0000313" key="2">
    <source>
        <dbReference type="EMBL" id="CTQ47699.1"/>
    </source>
</evidence>
<dbReference type="Proteomes" id="UP000048926">
    <property type="component" value="Unassembled WGS sequence"/>
</dbReference>
<evidence type="ECO:0000256" key="1">
    <source>
        <dbReference type="ARBA" id="ARBA00009981"/>
    </source>
</evidence>
<dbReference type="NCBIfam" id="TIGR01552">
    <property type="entry name" value="phd_fam"/>
    <property type="match status" value="1"/>
</dbReference>
<accession>A0A0M6YE31</accession>
<protein>
    <submittedName>
        <fullName evidence="2">Prevent-host-death family protein</fullName>
    </submittedName>
</protein>
<comment type="similarity">
    <text evidence="1">Belongs to the phD/YefM antitoxin family.</text>
</comment>
<organism evidence="2 3">
    <name type="scientific">Roseibium aggregatum</name>
    <dbReference type="NCBI Taxonomy" id="187304"/>
    <lineage>
        <taxon>Bacteria</taxon>
        <taxon>Pseudomonadati</taxon>
        <taxon>Pseudomonadota</taxon>
        <taxon>Alphaproteobacteria</taxon>
        <taxon>Hyphomicrobiales</taxon>
        <taxon>Stappiaceae</taxon>
        <taxon>Roseibium</taxon>
    </lineage>
</organism>
<dbReference type="AlphaFoldDB" id="A0A0M6YE31"/>
<dbReference type="SUPFAM" id="SSF143120">
    <property type="entry name" value="YefM-like"/>
    <property type="match status" value="1"/>
</dbReference>
<dbReference type="RefSeq" id="WP_187306652.1">
    <property type="nucleotide sequence ID" value="NZ_CXST01000014.1"/>
</dbReference>
<dbReference type="EMBL" id="CXST01000014">
    <property type="protein sequence ID" value="CTQ47699.1"/>
    <property type="molecule type" value="Genomic_DNA"/>
</dbReference>
<proteinExistence type="inferred from homology"/>
<reference evidence="3" key="1">
    <citation type="submission" date="2015-07" db="EMBL/GenBank/DDBJ databases">
        <authorList>
            <person name="Rodrigo-Torres Lidia"/>
            <person name="Arahal R.David."/>
        </authorList>
    </citation>
    <scope>NUCLEOTIDE SEQUENCE [LARGE SCALE GENOMIC DNA]</scope>
    <source>
        <strain evidence="3">CECT 4801</strain>
    </source>
</reference>
<dbReference type="InterPro" id="IPR036165">
    <property type="entry name" value="YefM-like_sf"/>
</dbReference>
<evidence type="ECO:0000313" key="3">
    <source>
        <dbReference type="Proteomes" id="UP000048926"/>
    </source>
</evidence>